<reference evidence="2" key="1">
    <citation type="submission" date="2018-12" db="EMBL/GenBank/DDBJ databases">
        <title>Tengunoibacter tsumagoiensis gen. nov., sp. nov., Dictyobacter kobayashii sp. nov., D. alpinus sp. nov., and D. joshuensis sp. nov. and description of Dictyobacteraceae fam. nov. within the order Ktedonobacterales isolated from Tengu-no-mugimeshi.</title>
        <authorList>
            <person name="Wang C.M."/>
            <person name="Zheng Y."/>
            <person name="Sakai Y."/>
            <person name="Toyoda A."/>
            <person name="Minakuchi Y."/>
            <person name="Abe K."/>
            <person name="Yokota A."/>
            <person name="Yabe S."/>
        </authorList>
    </citation>
    <scope>NUCLEOTIDE SEQUENCE [LARGE SCALE GENOMIC DNA]</scope>
    <source>
        <strain evidence="2">Uno16</strain>
    </source>
</reference>
<dbReference type="Proteomes" id="UP000287171">
    <property type="component" value="Unassembled WGS sequence"/>
</dbReference>
<keyword evidence="2" id="KW-1185">Reference proteome</keyword>
<proteinExistence type="predicted"/>
<dbReference type="EMBL" id="BIFT01000002">
    <property type="protein sequence ID" value="GCE29381.1"/>
    <property type="molecule type" value="Genomic_DNA"/>
</dbReference>
<name>A0A402BD99_9CHLR</name>
<organism evidence="1 2">
    <name type="scientific">Dictyobacter alpinus</name>
    <dbReference type="NCBI Taxonomy" id="2014873"/>
    <lineage>
        <taxon>Bacteria</taxon>
        <taxon>Bacillati</taxon>
        <taxon>Chloroflexota</taxon>
        <taxon>Ktedonobacteria</taxon>
        <taxon>Ktedonobacterales</taxon>
        <taxon>Dictyobacteraceae</taxon>
        <taxon>Dictyobacter</taxon>
    </lineage>
</organism>
<sequence length="122" mass="14287">MLKWLRRVFREGKVEGTWKSFCMTVSVSSENITEVRQYIQSFEGDKIRERIVSLPETITLFDIEFPVGEVKSTFVQARLEQHIREILAEQKECAIPLQFVPGSDPTYIKEYLDWIKLSQLTS</sequence>
<dbReference type="AlphaFoldDB" id="A0A402BD99"/>
<comment type="caution">
    <text evidence="1">The sequence shown here is derived from an EMBL/GenBank/DDBJ whole genome shotgun (WGS) entry which is preliminary data.</text>
</comment>
<protein>
    <submittedName>
        <fullName evidence="1">Uncharacterized protein</fullName>
    </submittedName>
</protein>
<accession>A0A402BD99</accession>
<evidence type="ECO:0000313" key="2">
    <source>
        <dbReference type="Proteomes" id="UP000287171"/>
    </source>
</evidence>
<gene>
    <name evidence="1" type="ORF">KDA_48650</name>
</gene>
<evidence type="ECO:0000313" key="1">
    <source>
        <dbReference type="EMBL" id="GCE29381.1"/>
    </source>
</evidence>